<organism evidence="4 5">
    <name type="scientific">Bacteroides caecicola</name>
    <dbReference type="NCBI Taxonomy" id="1462569"/>
    <lineage>
        <taxon>Bacteria</taxon>
        <taxon>Pseudomonadati</taxon>
        <taxon>Bacteroidota</taxon>
        <taxon>Bacteroidia</taxon>
        <taxon>Bacteroidales</taxon>
        <taxon>Bacteroidaceae</taxon>
        <taxon>Bacteroides</taxon>
    </lineage>
</organism>
<dbReference type="Gene3D" id="1.10.357.40">
    <property type="entry name" value="YbiA-like"/>
    <property type="match status" value="1"/>
</dbReference>
<proteinExistence type="predicted"/>
<keyword evidence="5" id="KW-1185">Reference proteome</keyword>
<dbReference type="Proteomes" id="UP000782117">
    <property type="component" value="Unassembled WGS sequence"/>
</dbReference>
<evidence type="ECO:0000256" key="2">
    <source>
        <dbReference type="ARBA" id="ARBA00000751"/>
    </source>
</evidence>
<protein>
    <submittedName>
        <fullName evidence="4">NADAR family protein</fullName>
    </submittedName>
</protein>
<evidence type="ECO:0000313" key="4">
    <source>
        <dbReference type="EMBL" id="MBM6806611.1"/>
    </source>
</evidence>
<feature type="domain" description="NADAR" evidence="3">
    <location>
        <begin position="36"/>
        <end position="172"/>
    </location>
</feature>
<evidence type="ECO:0000256" key="1">
    <source>
        <dbReference type="ARBA" id="ARBA00000022"/>
    </source>
</evidence>
<comment type="catalytic activity">
    <reaction evidence="1">
        <text>5-amino-6-(5-phospho-D-ribosylamino)uracil + H2O = 5,6-diaminouracil + D-ribose 5-phosphate</text>
        <dbReference type="Rhea" id="RHEA:55020"/>
        <dbReference type="ChEBI" id="CHEBI:15377"/>
        <dbReference type="ChEBI" id="CHEBI:46252"/>
        <dbReference type="ChEBI" id="CHEBI:58453"/>
        <dbReference type="ChEBI" id="CHEBI:78346"/>
    </reaction>
</comment>
<reference evidence="4 5" key="1">
    <citation type="journal article" date="2021" name="Sci. Rep.">
        <title>The distribution of antibiotic resistance genes in chicken gut microbiota commensals.</title>
        <authorList>
            <person name="Juricova H."/>
            <person name="Matiasovicova J."/>
            <person name="Kubasova T."/>
            <person name="Cejkova D."/>
            <person name="Rychlik I."/>
        </authorList>
    </citation>
    <scope>NUCLEOTIDE SEQUENCE [LARGE SCALE GENOMIC DNA]</scope>
    <source>
        <strain evidence="4 5">An768</strain>
    </source>
</reference>
<evidence type="ECO:0000313" key="5">
    <source>
        <dbReference type="Proteomes" id="UP000782117"/>
    </source>
</evidence>
<dbReference type="CDD" id="cd15457">
    <property type="entry name" value="NADAR"/>
    <property type="match status" value="1"/>
</dbReference>
<dbReference type="EMBL" id="JACJKJ010000009">
    <property type="protein sequence ID" value="MBM6806611.1"/>
    <property type="molecule type" value="Genomic_DNA"/>
</dbReference>
<accession>A0ABS2F8Z8</accession>
<comment type="caution">
    <text evidence="4">The sequence shown here is derived from an EMBL/GenBank/DDBJ whole genome shotgun (WGS) entry which is preliminary data.</text>
</comment>
<name>A0ABS2F8Z8_9BACE</name>
<evidence type="ECO:0000259" key="3">
    <source>
        <dbReference type="Pfam" id="PF08719"/>
    </source>
</evidence>
<comment type="catalytic activity">
    <reaction evidence="2">
        <text>2,5-diamino-6-hydroxy-4-(5-phosphoribosylamino)-pyrimidine + H2O = 2,5,6-triamino-4-hydroxypyrimidine + D-ribose 5-phosphate</text>
        <dbReference type="Rhea" id="RHEA:23436"/>
        <dbReference type="ChEBI" id="CHEBI:15377"/>
        <dbReference type="ChEBI" id="CHEBI:58614"/>
        <dbReference type="ChEBI" id="CHEBI:78346"/>
        <dbReference type="ChEBI" id="CHEBI:137796"/>
    </reaction>
</comment>
<gene>
    <name evidence="4" type="ORF">H6A24_08900</name>
</gene>
<dbReference type="Pfam" id="PF08719">
    <property type="entry name" value="NADAR"/>
    <property type="match status" value="1"/>
</dbReference>
<sequence>MSFYSIAPFIQEYYPQYYSIETYPAAQCITIHKVAEEWGLFCNFAHTPIVLYGVTFKSAEQLFQLMKFKDKEAVRAVFQARNPKMTAKKWERTHRRPDWGCMIVDAMKFCIQQKYEQHEAFQVMLDKSEGKYIVEDQTSFPKKAPDTWGTKLCEDHYTGPNLLGRLLMELREYKRLDYHLPANALDFIQLLKK</sequence>
<dbReference type="SUPFAM" id="SSF143990">
    <property type="entry name" value="YbiA-like"/>
    <property type="match status" value="1"/>
</dbReference>
<dbReference type="InterPro" id="IPR012816">
    <property type="entry name" value="NADAR"/>
</dbReference>
<dbReference type="RefSeq" id="WP_204500410.1">
    <property type="nucleotide sequence ID" value="NZ_JACJKJ010000009.1"/>
</dbReference>
<dbReference type="InterPro" id="IPR037238">
    <property type="entry name" value="YbiA-like_sf"/>
</dbReference>